<evidence type="ECO:0000313" key="1">
    <source>
        <dbReference type="EMBL" id="AIR11702.1"/>
    </source>
</evidence>
<keyword evidence="1" id="KW-0614">Plasmid</keyword>
<dbReference type="KEGG" id="lsj:LSJ_3085c"/>
<dbReference type="EMBL" id="CP007648">
    <property type="protein sequence ID" value="AIR11702.1"/>
    <property type="molecule type" value="Genomic_DNA"/>
</dbReference>
<dbReference type="RefSeq" id="WP_044005838.1">
    <property type="nucleotide sequence ID" value="NZ_CP007648.1"/>
</dbReference>
<reference evidence="1 2" key="1">
    <citation type="journal article" date="2014" name="BMC Genomics">
        <title>Unusual genome complexity in Lactobacillus salivarius JCM1046.</title>
        <authorList>
            <person name="Raftis E.J."/>
            <person name="Forde B.M."/>
            <person name="Claesson M.J."/>
            <person name="O'Toole P.W."/>
        </authorList>
    </citation>
    <scope>NUCLEOTIDE SEQUENCE [LARGE SCALE GENOMIC DNA]</scope>
    <source>
        <strain evidence="1 2">JCM1046</strain>
        <plasmid evidence="1 2">pMP1046B</plasmid>
    </source>
</reference>
<protein>
    <submittedName>
        <fullName evidence="1">Uncharacterized protein</fullName>
    </submittedName>
</protein>
<dbReference type="AlphaFoldDB" id="A0A089RZ34"/>
<evidence type="ECO:0000313" key="2">
    <source>
        <dbReference type="Proteomes" id="UP000029488"/>
    </source>
</evidence>
<organism evidence="1 2">
    <name type="scientific">Ligilactobacillus salivarius</name>
    <dbReference type="NCBI Taxonomy" id="1624"/>
    <lineage>
        <taxon>Bacteria</taxon>
        <taxon>Bacillati</taxon>
        <taxon>Bacillota</taxon>
        <taxon>Bacilli</taxon>
        <taxon>Lactobacillales</taxon>
        <taxon>Lactobacillaceae</taxon>
        <taxon>Ligilactobacillus</taxon>
    </lineage>
</organism>
<accession>A0A089RZ34</accession>
<geneLocation type="plasmid" evidence="1 2">
    <name>pMP1046B</name>
</geneLocation>
<proteinExistence type="predicted"/>
<name>A0A089RZ34_9LACO</name>
<sequence length="94" mass="11164">MINIKYTHILAYSPQANNTYVYHYVSNDVADLYETKIRLKKEPQIKYSEFVSDSTAIPDNMVSDDKVYKYMNNLEDFIKLYNEQQNELNKNLVL</sequence>
<dbReference type="Proteomes" id="UP000029488">
    <property type="component" value="Plasmid pMP1046B"/>
</dbReference>
<gene>
    <name evidence="1" type="ORF">LSJ_3085c</name>
</gene>